<evidence type="ECO:0000313" key="3">
    <source>
        <dbReference type="Proteomes" id="UP001355206"/>
    </source>
</evidence>
<keyword evidence="3" id="KW-1185">Reference proteome</keyword>
<feature type="compositionally biased region" description="Pro residues" evidence="1">
    <location>
        <begin position="42"/>
        <end position="57"/>
    </location>
</feature>
<organism evidence="2 3">
    <name type="scientific">Methylobacterium oryzae</name>
    <dbReference type="NCBI Taxonomy" id="334852"/>
    <lineage>
        <taxon>Bacteria</taxon>
        <taxon>Pseudomonadati</taxon>
        <taxon>Pseudomonadota</taxon>
        <taxon>Alphaproteobacteria</taxon>
        <taxon>Hyphomicrobiales</taxon>
        <taxon>Methylobacteriaceae</taxon>
        <taxon>Methylobacterium</taxon>
    </lineage>
</organism>
<dbReference type="EMBL" id="MLCA01000011">
    <property type="protein sequence ID" value="MEE7493095.1"/>
    <property type="molecule type" value="Genomic_DNA"/>
</dbReference>
<evidence type="ECO:0000313" key="2">
    <source>
        <dbReference type="EMBL" id="MEE7493095.1"/>
    </source>
</evidence>
<evidence type="ECO:0000256" key="1">
    <source>
        <dbReference type="SAM" id="MobiDB-lite"/>
    </source>
</evidence>
<sequence length="81" mass="8297">MTDQPKNRPTMAQDGATVNRSVLTEGYVKRGGLMGPATIPTRPAPPPAFRPSPPASAPAPAAQQPPASTPTPNPGNRSGSR</sequence>
<proteinExistence type="predicted"/>
<comment type="caution">
    <text evidence="2">The sequence shown here is derived from an EMBL/GenBank/DDBJ whole genome shotgun (WGS) entry which is preliminary data.</text>
</comment>
<protein>
    <submittedName>
        <fullName evidence="2">Outer membrane autotransporter</fullName>
    </submittedName>
</protein>
<gene>
    <name evidence="2" type="ORF">MOTC310_22590</name>
</gene>
<accession>A0ABU7TTV4</accession>
<reference evidence="2 3" key="1">
    <citation type="journal article" date="2012" name="Genet. Mol. Biol.">
        <title>Analysis of 16S rRNA and mxaF genes revealing insights into Methylobacterium niche-specific plant association.</title>
        <authorList>
            <person name="Dourado M.N."/>
            <person name="Andreote F.D."/>
            <person name="Dini-Andreote F."/>
            <person name="Conti R."/>
            <person name="Araujo J.M."/>
            <person name="Araujo W.L."/>
        </authorList>
    </citation>
    <scope>NUCLEOTIDE SEQUENCE [LARGE SCALE GENOMIC DNA]</scope>
    <source>
        <strain evidence="2 3">TC3-10</strain>
    </source>
</reference>
<name>A0ABU7TTV4_9HYPH</name>
<dbReference type="Proteomes" id="UP001355206">
    <property type="component" value="Unassembled WGS sequence"/>
</dbReference>
<feature type="region of interest" description="Disordered" evidence="1">
    <location>
        <begin position="1"/>
        <end position="81"/>
    </location>
</feature>